<evidence type="ECO:0000256" key="1">
    <source>
        <dbReference type="ARBA" id="ARBA00001974"/>
    </source>
</evidence>
<organism evidence="6">
    <name type="scientific">Serratia fonticola</name>
    <dbReference type="NCBI Taxonomy" id="47917"/>
    <lineage>
        <taxon>Bacteria</taxon>
        <taxon>Pseudomonadati</taxon>
        <taxon>Pseudomonadota</taxon>
        <taxon>Gammaproteobacteria</taxon>
        <taxon>Enterobacterales</taxon>
        <taxon>Yersiniaceae</taxon>
        <taxon>Serratia</taxon>
    </lineage>
</organism>
<keyword evidence="4" id="KW-0274">FAD</keyword>
<evidence type="ECO:0000313" key="6">
    <source>
        <dbReference type="EMBL" id="VTR42055.1"/>
    </source>
</evidence>
<sequence length="524" mass="58187">MSEVDNIYFSRFAQIKGQSFDYIVIGGGAYGTSFTHRVLQHNPQARILVLEKGDYLIPDHIQNIPPAYIKLNTSVGIRPWTYHGSADMKLSLNFMPQIPYVGGRALFWNAWTPQPDSSEMPDWPAQAIERLDNQWYPTGEFMGRRYSLDIPGNRNQSLNRFMGERLFSQLAHISGAKPQPSPSALDSAMATGQGVAPEDWAKFSPISVLVNDVQAYASLKVVVNAEVEQLIAEGDVVTEVITKEGSLRVGNAKVIMACNTLEAGFILTKSFPDDKLVGKNLCGHIRSWLAARIPASSLPALTNQLQTVAYYLPGIDKTTNRLMHTHISVVHNPQPAESYDVLYRILPDASSPEAVATYQDPDYVVIMLHSMGEFLGERSANSWNYVTTNPQGEAEVYIQMKETDRRFWDAMDKTTYDVMYALAGDAPLEYQHNNPDGSFTWEPSPPDNIRNQGLVHEAGTLWMGDDPATSVTALNGQMHRYPNVYGLGSMLFPRPGSWNPTLTGVAQSFALADELSGPHQDQNQ</sequence>
<keyword evidence="3" id="KW-0285">Flavoprotein</keyword>
<dbReference type="AlphaFoldDB" id="A0A0F7HE28"/>
<evidence type="ECO:0000256" key="3">
    <source>
        <dbReference type="ARBA" id="ARBA00022630"/>
    </source>
</evidence>
<evidence type="ECO:0000256" key="5">
    <source>
        <dbReference type="ARBA" id="ARBA00023002"/>
    </source>
</evidence>
<dbReference type="InterPro" id="IPR007867">
    <property type="entry name" value="GMC_OxRtase_C"/>
</dbReference>
<reference evidence="6" key="1">
    <citation type="submission" date="2019-05" db="EMBL/GenBank/DDBJ databases">
        <authorList>
            <consortium name="Pathogen Informatics"/>
        </authorList>
    </citation>
    <scope>NUCLEOTIDE SEQUENCE [LARGE SCALE GENOMIC DNA]</scope>
    <source>
        <strain evidence="6">NCTC12965</strain>
    </source>
</reference>
<dbReference type="Gene3D" id="3.50.50.60">
    <property type="entry name" value="FAD/NAD(P)-binding domain"/>
    <property type="match status" value="1"/>
</dbReference>
<evidence type="ECO:0000256" key="4">
    <source>
        <dbReference type="ARBA" id="ARBA00022827"/>
    </source>
</evidence>
<dbReference type="PANTHER" id="PTHR42784">
    <property type="entry name" value="PYRANOSE 2-OXIDASE"/>
    <property type="match status" value="1"/>
</dbReference>
<dbReference type="GeneID" id="30322619"/>
<dbReference type="KEGG" id="sfw:WN53_20790"/>
<dbReference type="Pfam" id="PF05199">
    <property type="entry name" value="GMC_oxred_C"/>
    <property type="match status" value="1"/>
</dbReference>
<proteinExistence type="inferred from homology"/>
<dbReference type="GO" id="GO:0016614">
    <property type="term" value="F:oxidoreductase activity, acting on CH-OH group of donors"/>
    <property type="evidence" value="ECO:0007669"/>
    <property type="project" value="InterPro"/>
</dbReference>
<comment type="cofactor">
    <cofactor evidence="1">
        <name>FAD</name>
        <dbReference type="ChEBI" id="CHEBI:57692"/>
    </cofactor>
</comment>
<gene>
    <name evidence="6" type="ORF">NCTC12965_04763</name>
</gene>
<dbReference type="STRING" id="47917.AV650_16620"/>
<dbReference type="SUPFAM" id="SSF51905">
    <property type="entry name" value="FAD/NAD(P)-binding domain"/>
    <property type="match status" value="1"/>
</dbReference>
<comment type="similarity">
    <text evidence="2">Belongs to the GMC oxidoreductase family.</text>
</comment>
<keyword evidence="5" id="KW-0560">Oxidoreductase</keyword>
<accession>A0A0F7HE28</accession>
<dbReference type="PANTHER" id="PTHR42784:SF1">
    <property type="entry name" value="PYRANOSE 2-OXIDASE"/>
    <property type="match status" value="1"/>
</dbReference>
<evidence type="ECO:0000256" key="2">
    <source>
        <dbReference type="ARBA" id="ARBA00010790"/>
    </source>
</evidence>
<dbReference type="InterPro" id="IPR036188">
    <property type="entry name" value="FAD/NAD-bd_sf"/>
</dbReference>
<protein>
    <submittedName>
        <fullName evidence="6">Uncharacterized protein</fullName>
    </submittedName>
</protein>
<dbReference type="RefSeq" id="WP_024486705.1">
    <property type="nucleotide sequence ID" value="NZ_CAMKUH010000006.1"/>
</dbReference>
<dbReference type="EMBL" id="CABEEZ010000103">
    <property type="protein sequence ID" value="VTR42055.1"/>
    <property type="molecule type" value="Genomic_DNA"/>
</dbReference>
<dbReference type="InterPro" id="IPR051473">
    <property type="entry name" value="P2Ox-like"/>
</dbReference>
<name>A0A0F7HE28_SERFO</name>